<keyword evidence="1" id="KW-0732">Signal</keyword>
<sequence length="238" mass="27022">MSPFIFLHCTIFILTISSILAIGEGMFDKIKAGLQNAKNYLETARDIADLVSESLRLKETENKRGANADFTNEQGNKPFELTNLMSTFFRFLGLDTKKITAVTINSFIFFAQMISELFKLTPKVEHFEDMDENRDPVDLVKLITESKNEKIQNLLRQAEDKGLPSQLMEKADFGNSPCIKLLLCKLSPIIWAAQKSLKNGSIRGQRDITSWLPSKNQFETYSDTCDDNNNDSDAYIEQ</sequence>
<organism evidence="2 3">
    <name type="scientific">Ceratosolen solmsi marchali</name>
    <dbReference type="NCBI Taxonomy" id="326594"/>
    <lineage>
        <taxon>Eukaryota</taxon>
        <taxon>Metazoa</taxon>
        <taxon>Ecdysozoa</taxon>
        <taxon>Arthropoda</taxon>
        <taxon>Hexapoda</taxon>
        <taxon>Insecta</taxon>
        <taxon>Pterygota</taxon>
        <taxon>Neoptera</taxon>
        <taxon>Endopterygota</taxon>
        <taxon>Hymenoptera</taxon>
        <taxon>Apocrita</taxon>
        <taxon>Proctotrupomorpha</taxon>
        <taxon>Chalcidoidea</taxon>
        <taxon>Agaonidae</taxon>
        <taxon>Agaoninae</taxon>
        <taxon>Ceratosolen</taxon>
    </lineage>
</organism>
<reference evidence="3" key="1">
    <citation type="submission" date="2025-08" db="UniProtKB">
        <authorList>
            <consortium name="RefSeq"/>
        </authorList>
    </citation>
    <scope>IDENTIFICATION</scope>
</reference>
<proteinExistence type="predicted"/>
<gene>
    <name evidence="3" type="primary">LOC105359971</name>
</gene>
<dbReference type="AlphaFoldDB" id="A0AAJ6YC53"/>
<protein>
    <submittedName>
        <fullName evidence="3">Uncharacterized protein LOC105359971</fullName>
    </submittedName>
</protein>
<dbReference type="Proteomes" id="UP000695007">
    <property type="component" value="Unplaced"/>
</dbReference>
<accession>A0AAJ6YC53</accession>
<dbReference type="KEGG" id="csol:105359971"/>
<dbReference type="RefSeq" id="XP_011495044.1">
    <property type="nucleotide sequence ID" value="XM_011496742.1"/>
</dbReference>
<evidence type="ECO:0000313" key="2">
    <source>
        <dbReference type="Proteomes" id="UP000695007"/>
    </source>
</evidence>
<evidence type="ECO:0000313" key="3">
    <source>
        <dbReference type="RefSeq" id="XP_011495044.1"/>
    </source>
</evidence>
<evidence type="ECO:0000256" key="1">
    <source>
        <dbReference type="SAM" id="SignalP"/>
    </source>
</evidence>
<feature type="signal peptide" evidence="1">
    <location>
        <begin position="1"/>
        <end position="21"/>
    </location>
</feature>
<name>A0AAJ6YC53_9HYME</name>
<feature type="chain" id="PRO_5042565471" evidence="1">
    <location>
        <begin position="22"/>
        <end position="238"/>
    </location>
</feature>
<dbReference type="GeneID" id="105359971"/>
<keyword evidence="2" id="KW-1185">Reference proteome</keyword>